<gene>
    <name evidence="2" type="ORF">T11_1246</name>
    <name evidence="3" type="ORF">T11_8784</name>
</gene>
<dbReference type="EMBL" id="JYDP01000366">
    <property type="protein sequence ID" value="KRZ00941.1"/>
    <property type="molecule type" value="Genomic_DNA"/>
</dbReference>
<evidence type="ECO:0000313" key="2">
    <source>
        <dbReference type="EMBL" id="KRZ00941.1"/>
    </source>
</evidence>
<accession>A0A0V1GRW5</accession>
<name>A0A0V1GRW5_9BILA</name>
<dbReference type="AlphaFoldDB" id="A0A0V1GRW5"/>
<organism evidence="2 4">
    <name type="scientific">Trichinella zimbabwensis</name>
    <dbReference type="NCBI Taxonomy" id="268475"/>
    <lineage>
        <taxon>Eukaryota</taxon>
        <taxon>Metazoa</taxon>
        <taxon>Ecdysozoa</taxon>
        <taxon>Nematoda</taxon>
        <taxon>Enoplea</taxon>
        <taxon>Dorylaimia</taxon>
        <taxon>Trichinellida</taxon>
        <taxon>Trichinellidae</taxon>
        <taxon>Trichinella</taxon>
    </lineage>
</organism>
<reference evidence="2 4" key="1">
    <citation type="submission" date="2015-01" db="EMBL/GenBank/DDBJ databases">
        <title>Evolution of Trichinella species and genotypes.</title>
        <authorList>
            <person name="Korhonen P.K."/>
            <person name="Edoardo P."/>
            <person name="Giuseppe L.R."/>
            <person name="Gasser R.B."/>
        </authorList>
    </citation>
    <scope>NUCLEOTIDE SEQUENCE [LARGE SCALE GENOMIC DNA]</scope>
    <source>
        <strain evidence="2">ISS1029</strain>
    </source>
</reference>
<protein>
    <submittedName>
        <fullName evidence="2">Uncharacterized protein</fullName>
    </submittedName>
</protein>
<keyword evidence="4" id="KW-1185">Reference proteome</keyword>
<dbReference type="Proteomes" id="UP000055024">
    <property type="component" value="Unassembled WGS sequence"/>
</dbReference>
<feature type="compositionally biased region" description="Low complexity" evidence="1">
    <location>
        <begin position="66"/>
        <end position="79"/>
    </location>
</feature>
<evidence type="ECO:0000313" key="3">
    <source>
        <dbReference type="EMBL" id="KRZ01261.1"/>
    </source>
</evidence>
<feature type="region of interest" description="Disordered" evidence="1">
    <location>
        <begin position="59"/>
        <end position="79"/>
    </location>
</feature>
<evidence type="ECO:0000313" key="4">
    <source>
        <dbReference type="Proteomes" id="UP000055024"/>
    </source>
</evidence>
<comment type="caution">
    <text evidence="2">The sequence shown here is derived from an EMBL/GenBank/DDBJ whole genome shotgun (WGS) entry which is preliminary data.</text>
</comment>
<evidence type="ECO:0000256" key="1">
    <source>
        <dbReference type="SAM" id="MobiDB-lite"/>
    </source>
</evidence>
<sequence length="79" mass="8848">MQSFGLGLCSNHTYIPPKVETSDVVLKFFYGVESAQAVMVNMCLKIFVVRKRPEMHDGPHLCRQLTPSSSTISPPFSNF</sequence>
<proteinExistence type="predicted"/>
<dbReference type="EMBL" id="JYDP01000311">
    <property type="protein sequence ID" value="KRZ01261.1"/>
    <property type="molecule type" value="Genomic_DNA"/>
</dbReference>